<dbReference type="EMBL" id="UINC01214668">
    <property type="protein sequence ID" value="SVE40001.1"/>
    <property type="molecule type" value="Genomic_DNA"/>
</dbReference>
<dbReference type="AlphaFoldDB" id="A0A383D6I4"/>
<reference evidence="2" key="1">
    <citation type="submission" date="2018-05" db="EMBL/GenBank/DDBJ databases">
        <authorList>
            <person name="Lanie J.A."/>
            <person name="Ng W.-L."/>
            <person name="Kazmierczak K.M."/>
            <person name="Andrzejewski T.M."/>
            <person name="Davidsen T.M."/>
            <person name="Wayne K.J."/>
            <person name="Tettelin H."/>
            <person name="Glass J.I."/>
            <person name="Rusch D."/>
            <person name="Podicherti R."/>
            <person name="Tsui H.-C.T."/>
            <person name="Winkler M.E."/>
        </authorList>
    </citation>
    <scope>NUCLEOTIDE SEQUENCE</scope>
</reference>
<feature type="transmembrane region" description="Helical" evidence="1">
    <location>
        <begin position="39"/>
        <end position="57"/>
    </location>
</feature>
<protein>
    <submittedName>
        <fullName evidence="2">Uncharacterized protein</fullName>
    </submittedName>
</protein>
<proteinExistence type="predicted"/>
<gene>
    <name evidence="2" type="ORF">METZ01_LOCUS492855</name>
</gene>
<keyword evidence="1" id="KW-0472">Membrane</keyword>
<keyword evidence="1" id="KW-1133">Transmembrane helix</keyword>
<name>A0A383D6I4_9ZZZZ</name>
<organism evidence="2">
    <name type="scientific">marine metagenome</name>
    <dbReference type="NCBI Taxonomy" id="408172"/>
    <lineage>
        <taxon>unclassified sequences</taxon>
        <taxon>metagenomes</taxon>
        <taxon>ecological metagenomes</taxon>
    </lineage>
</organism>
<keyword evidence="1" id="KW-0812">Transmembrane</keyword>
<sequence>MIKKLYYQFKKYNIKIAREKAERKGVVFDEKLYIKRQDATLPILLYYGFFILFSVIFPNVVQYIPFWAFWIILFILIIRGLNNYFGWIKIEDG</sequence>
<feature type="transmembrane region" description="Helical" evidence="1">
    <location>
        <begin position="63"/>
        <end position="81"/>
    </location>
</feature>
<evidence type="ECO:0000256" key="1">
    <source>
        <dbReference type="SAM" id="Phobius"/>
    </source>
</evidence>
<accession>A0A383D6I4</accession>
<evidence type="ECO:0000313" key="2">
    <source>
        <dbReference type="EMBL" id="SVE40001.1"/>
    </source>
</evidence>